<dbReference type="SUPFAM" id="SSF53474">
    <property type="entry name" value="alpha/beta-Hydrolases"/>
    <property type="match status" value="1"/>
</dbReference>
<feature type="chain" id="PRO_5028519274" description="Carboxylic ester hydrolase" evidence="4">
    <location>
        <begin position="22"/>
        <end position="532"/>
    </location>
</feature>
<evidence type="ECO:0000256" key="3">
    <source>
        <dbReference type="ARBA" id="ARBA00022801"/>
    </source>
</evidence>
<dbReference type="Gene3D" id="3.40.50.1820">
    <property type="entry name" value="alpha/beta hydrolase"/>
    <property type="match status" value="1"/>
</dbReference>
<evidence type="ECO:0000256" key="1">
    <source>
        <dbReference type="ARBA" id="ARBA00005964"/>
    </source>
</evidence>
<accession>A0A6V7VZ21</accession>
<feature type="domain" description="Carboxylesterase type B" evidence="5">
    <location>
        <begin position="37"/>
        <end position="509"/>
    </location>
</feature>
<dbReference type="OrthoDB" id="408631at2759"/>
<keyword evidence="2" id="KW-0719">Serine esterase</keyword>
<name>A0A6V7VZ21_MELEN</name>
<proteinExistence type="inferred from homology"/>
<evidence type="ECO:0000313" key="6">
    <source>
        <dbReference type="EMBL" id="CAD2180049.1"/>
    </source>
</evidence>
<dbReference type="PANTHER" id="PTHR11559">
    <property type="entry name" value="CARBOXYLESTERASE"/>
    <property type="match status" value="1"/>
</dbReference>
<dbReference type="InterPro" id="IPR029058">
    <property type="entry name" value="AB_hydrolase_fold"/>
</dbReference>
<dbReference type="EC" id="3.1.1.-" evidence="4"/>
<keyword evidence="4" id="KW-0732">Signal</keyword>
<sequence>MLLYINLFIFTIIFSTKQVFSASRLKCDSAPSNSNLPVVCTETGLVSGINGGHFQDVVTYRGIPYADTTAGDNRWREPQPAKKWNGVKDCSKFGSQCPQGGGGSEDCLFLNIFTSKSIIKNSSNPKPVYLYIYGGGYTFGSANGDYGEYFANKGIVVVTINHRIGALGFMAHRALRKENKATNSSGNYGLLDQIYALKWIQRNILEFGGDPNCVTIGGQSSGGGSVYILAVSPLAKGLFKNVISESGGVMASNDPQNTCISHYSVKEAEDRSNIWLSRKGISSSVTAKELRALPLNTIVDGSLFDFGEHPPNWFIGPALFHPVLDGYVIARTYQETMEKGLQNQVGMIVGYTNDEMGASPNFKLTLDQYKNKIKFMYGKFADEFLKLYPATDDSSASTAVNTAIREMTRISYSEWANNWLKHAKQPVYQYVWTHGNEAGHGSDISYFFNIIYGDKNSKDQQIADKMSSYIMNFIKTDNPNDNSLPNWPKQTIGQSKVMQVGNEFKQIEMVSDGNFNKKVDFFKRFWATQVTM</sequence>
<protein>
    <recommendedName>
        <fullName evidence="4">Carboxylic ester hydrolase</fullName>
        <ecNumber evidence="4">3.1.1.-</ecNumber>
    </recommendedName>
</protein>
<dbReference type="Proteomes" id="UP000580250">
    <property type="component" value="Unassembled WGS sequence"/>
</dbReference>
<comment type="similarity">
    <text evidence="1 4">Belongs to the type-B carboxylesterase/lipase family.</text>
</comment>
<evidence type="ECO:0000256" key="4">
    <source>
        <dbReference type="RuleBase" id="RU361235"/>
    </source>
</evidence>
<dbReference type="AlphaFoldDB" id="A0A6V7VZ21"/>
<gene>
    <name evidence="6" type="ORF">MENT_LOCUS32103</name>
</gene>
<feature type="signal peptide" evidence="4">
    <location>
        <begin position="1"/>
        <end position="21"/>
    </location>
</feature>
<dbReference type="PROSITE" id="PS00122">
    <property type="entry name" value="CARBOXYLESTERASE_B_1"/>
    <property type="match status" value="1"/>
</dbReference>
<dbReference type="InterPro" id="IPR050309">
    <property type="entry name" value="Type-B_Carboxylest/Lipase"/>
</dbReference>
<evidence type="ECO:0000313" key="7">
    <source>
        <dbReference type="Proteomes" id="UP000580250"/>
    </source>
</evidence>
<evidence type="ECO:0000256" key="2">
    <source>
        <dbReference type="ARBA" id="ARBA00022487"/>
    </source>
</evidence>
<evidence type="ECO:0000259" key="5">
    <source>
        <dbReference type="Pfam" id="PF00135"/>
    </source>
</evidence>
<dbReference type="EMBL" id="CAJEWN010000360">
    <property type="protein sequence ID" value="CAD2180049.1"/>
    <property type="molecule type" value="Genomic_DNA"/>
</dbReference>
<dbReference type="GO" id="GO:0052689">
    <property type="term" value="F:carboxylic ester hydrolase activity"/>
    <property type="evidence" value="ECO:0007669"/>
    <property type="project" value="UniProtKB-KW"/>
</dbReference>
<keyword evidence="3 4" id="KW-0378">Hydrolase</keyword>
<organism evidence="6 7">
    <name type="scientific">Meloidogyne enterolobii</name>
    <name type="common">Root-knot nematode worm</name>
    <name type="synonym">Meloidogyne mayaguensis</name>
    <dbReference type="NCBI Taxonomy" id="390850"/>
    <lineage>
        <taxon>Eukaryota</taxon>
        <taxon>Metazoa</taxon>
        <taxon>Ecdysozoa</taxon>
        <taxon>Nematoda</taxon>
        <taxon>Chromadorea</taxon>
        <taxon>Rhabditida</taxon>
        <taxon>Tylenchina</taxon>
        <taxon>Tylenchomorpha</taxon>
        <taxon>Tylenchoidea</taxon>
        <taxon>Meloidogynidae</taxon>
        <taxon>Meloidogyninae</taxon>
        <taxon>Meloidogyne</taxon>
    </lineage>
</organism>
<comment type="caution">
    <text evidence="6">The sequence shown here is derived from an EMBL/GenBank/DDBJ whole genome shotgun (WGS) entry which is preliminary data.</text>
</comment>
<dbReference type="InterPro" id="IPR019826">
    <property type="entry name" value="Carboxylesterase_B_AS"/>
</dbReference>
<reference evidence="6 7" key="1">
    <citation type="submission" date="2020-08" db="EMBL/GenBank/DDBJ databases">
        <authorList>
            <person name="Koutsovoulos G."/>
            <person name="Danchin GJ E."/>
        </authorList>
    </citation>
    <scope>NUCLEOTIDE SEQUENCE [LARGE SCALE GENOMIC DNA]</scope>
</reference>
<dbReference type="Pfam" id="PF00135">
    <property type="entry name" value="COesterase"/>
    <property type="match status" value="1"/>
</dbReference>
<dbReference type="InterPro" id="IPR002018">
    <property type="entry name" value="CarbesteraseB"/>
</dbReference>